<feature type="non-terminal residue" evidence="3">
    <location>
        <position position="147"/>
    </location>
</feature>
<evidence type="ECO:0000256" key="2">
    <source>
        <dbReference type="ARBA" id="ARBA00022801"/>
    </source>
</evidence>
<dbReference type="Pfam" id="PF17132">
    <property type="entry name" value="Glyco_hydro_106"/>
    <property type="match status" value="1"/>
</dbReference>
<evidence type="ECO:0000256" key="1">
    <source>
        <dbReference type="ARBA" id="ARBA00022729"/>
    </source>
</evidence>
<gene>
    <name evidence="3" type="ORF">LEA_10006</name>
</gene>
<dbReference type="AlphaFoldDB" id="K1T8Z9"/>
<name>K1T8Z9_9ZZZZ</name>
<protein>
    <submittedName>
        <fullName evidence="3">Glycoside hydrolase family 2, sugar binding protein</fullName>
    </submittedName>
</protein>
<keyword evidence="2 3" id="KW-0378">Hydrolase</keyword>
<accession>K1T8Z9</accession>
<sequence>MFGAVTPEGITADLEAMHRVGLGGAYLMPIKGVEQGPQYEGKAQQLTPEWWRMVTHSMKEADRLGMQLGMHICDGFALAGGPWITPEESMQKVVWSDTIVNGGNIRNLTLPMPEALDGYYEDIVTYAIPLERQPEDTSLKPKVTSVI</sequence>
<dbReference type="EMBL" id="AJWY01006722">
    <property type="protein sequence ID" value="EKC66048.1"/>
    <property type="molecule type" value="Genomic_DNA"/>
</dbReference>
<dbReference type="PANTHER" id="PTHR43817">
    <property type="entry name" value="GLYCOSYL HYDROLASE"/>
    <property type="match status" value="1"/>
</dbReference>
<evidence type="ECO:0000313" key="3">
    <source>
        <dbReference type="EMBL" id="EKC66048.1"/>
    </source>
</evidence>
<comment type="caution">
    <text evidence="3">The sequence shown here is derived from an EMBL/GenBank/DDBJ whole genome shotgun (WGS) entry which is preliminary data.</text>
</comment>
<reference evidence="3" key="1">
    <citation type="journal article" date="2013" name="Environ. Microbiol.">
        <title>Microbiota from the distal guts of lean and obese adolescents exhibit partial functional redundancy besides clear differences in community structure.</title>
        <authorList>
            <person name="Ferrer M."/>
            <person name="Ruiz A."/>
            <person name="Lanza F."/>
            <person name="Haange S.B."/>
            <person name="Oberbach A."/>
            <person name="Till H."/>
            <person name="Bargiela R."/>
            <person name="Campoy C."/>
            <person name="Segura M.T."/>
            <person name="Richter M."/>
            <person name="von Bergen M."/>
            <person name="Seifert J."/>
            <person name="Suarez A."/>
        </authorList>
    </citation>
    <scope>NUCLEOTIDE SEQUENCE</scope>
</reference>
<dbReference type="PANTHER" id="PTHR43817:SF1">
    <property type="entry name" value="HYDROLASE, FAMILY 43, PUTATIVE (AFU_ORTHOLOGUE AFUA_3G01660)-RELATED"/>
    <property type="match status" value="1"/>
</dbReference>
<organism evidence="3">
    <name type="scientific">human gut metagenome</name>
    <dbReference type="NCBI Taxonomy" id="408170"/>
    <lineage>
        <taxon>unclassified sequences</taxon>
        <taxon>metagenomes</taxon>
        <taxon>organismal metagenomes</taxon>
    </lineage>
</organism>
<dbReference type="GO" id="GO:0016787">
    <property type="term" value="F:hydrolase activity"/>
    <property type="evidence" value="ECO:0007669"/>
    <property type="project" value="UniProtKB-KW"/>
</dbReference>
<proteinExistence type="predicted"/>
<keyword evidence="1" id="KW-0732">Signal</keyword>